<dbReference type="eggNOG" id="arCOG00562">
    <property type="taxonomic scope" value="Archaea"/>
</dbReference>
<dbReference type="AlphaFoldDB" id="V4HB35"/>
<feature type="non-terminal residue" evidence="3">
    <location>
        <position position="1"/>
    </location>
</feature>
<keyword evidence="2" id="KW-1133">Transmembrane helix</keyword>
<gene>
    <name evidence="3" type="ORF">K933_14293</name>
</gene>
<evidence type="ECO:0000313" key="4">
    <source>
        <dbReference type="Proteomes" id="UP000017840"/>
    </source>
</evidence>
<evidence type="ECO:0000313" key="3">
    <source>
        <dbReference type="EMBL" id="ESP87263.1"/>
    </source>
</evidence>
<keyword evidence="2" id="KW-0472">Membrane</keyword>
<organism evidence="3 4">
    <name type="scientific">Candidatus Halobonum tyrrellensis G22</name>
    <dbReference type="NCBI Taxonomy" id="1324957"/>
    <lineage>
        <taxon>Archaea</taxon>
        <taxon>Methanobacteriati</taxon>
        <taxon>Methanobacteriota</taxon>
        <taxon>Stenosarchaea group</taxon>
        <taxon>Halobacteria</taxon>
        <taxon>Halobacteriales</taxon>
        <taxon>Haloferacaceae</taxon>
        <taxon>Candidatus Halobonum</taxon>
    </lineage>
</organism>
<keyword evidence="3" id="KW-0328">Glycosyltransferase</keyword>
<dbReference type="STRING" id="1324957.K933_14293"/>
<sequence>PAAVGAVALGRRLRAWWTPTRPSPPTGAGAPPDSSARAPARLRALAVGLVVALVVAQTGFVVYTTAYTTPVPRPNFLAQGAQPGDDLDPLVADIASARDAGGVLYYGETLALPAGAAADRPPRENPPWLATWLDRLPMAWYVERAGVEHRQAATVADLPADVPPVVLTTPAEATDLAGELPGYERAEYDRYLFGGTVVAFTDPARTRPPLASDRGRLRRA</sequence>
<evidence type="ECO:0000256" key="1">
    <source>
        <dbReference type="SAM" id="MobiDB-lite"/>
    </source>
</evidence>
<reference evidence="3 4" key="1">
    <citation type="journal article" date="2013" name="Genome Announc.">
        <title>Draft Genome Sequence of 'Candidatus Halobonum tyrrellensis' Strain G22, Isolated from the Hypersaline Waters of Lake Tyrrell, Australia.</title>
        <authorList>
            <person name="Ugalde J.A."/>
            <person name="Narasingarao P."/>
            <person name="Kuo S."/>
            <person name="Podell S."/>
            <person name="Allen E.E."/>
        </authorList>
    </citation>
    <scope>NUCLEOTIDE SEQUENCE [LARGE SCALE GENOMIC DNA]</scope>
    <source>
        <strain evidence="3 4">G22</strain>
    </source>
</reference>
<feature type="compositionally biased region" description="Low complexity" evidence="1">
    <location>
        <begin position="27"/>
        <end position="36"/>
    </location>
</feature>
<evidence type="ECO:0000256" key="2">
    <source>
        <dbReference type="SAM" id="Phobius"/>
    </source>
</evidence>
<name>V4HB35_9EURY</name>
<comment type="caution">
    <text evidence="3">The sequence shown here is derived from an EMBL/GenBank/DDBJ whole genome shotgun (WGS) entry which is preliminary data.</text>
</comment>
<keyword evidence="2" id="KW-0812">Transmembrane</keyword>
<accession>V4HB35</accession>
<dbReference type="EMBL" id="ASGZ01000060">
    <property type="protein sequence ID" value="ESP87263.1"/>
    <property type="molecule type" value="Genomic_DNA"/>
</dbReference>
<keyword evidence="3" id="KW-0808">Transferase</keyword>
<feature type="region of interest" description="Disordered" evidence="1">
    <location>
        <begin position="17"/>
        <end position="36"/>
    </location>
</feature>
<keyword evidence="4" id="KW-1185">Reference proteome</keyword>
<proteinExistence type="predicted"/>
<feature type="transmembrane region" description="Helical" evidence="2">
    <location>
        <begin position="44"/>
        <end position="63"/>
    </location>
</feature>
<protein>
    <submittedName>
        <fullName evidence="3">PurK operon protein / membrane-bound mannosyltransferase</fullName>
    </submittedName>
</protein>
<dbReference type="Proteomes" id="UP000017840">
    <property type="component" value="Unassembled WGS sequence"/>
</dbReference>
<dbReference type="GO" id="GO:0016757">
    <property type="term" value="F:glycosyltransferase activity"/>
    <property type="evidence" value="ECO:0007669"/>
    <property type="project" value="UniProtKB-KW"/>
</dbReference>